<dbReference type="InterPro" id="IPR042121">
    <property type="entry name" value="MutL_C_regsub"/>
</dbReference>
<dbReference type="EMBL" id="CP014227">
    <property type="protein sequence ID" value="AMD85139.1"/>
    <property type="molecule type" value="Genomic_DNA"/>
</dbReference>
<dbReference type="GO" id="GO:0016887">
    <property type="term" value="F:ATP hydrolysis activity"/>
    <property type="evidence" value="ECO:0007669"/>
    <property type="project" value="InterPro"/>
</dbReference>
<comment type="function">
    <text evidence="5">This protein is involved in the repair of mismatches in DNA. It is required for dam-dependent methyl-directed DNA mismatch repair. May act as a 'molecular matchmaker', a protein that promotes the formation of a stable complex between two or more DNA-binding proteins in an ATP-dependent manner without itself being part of a final effector complex.</text>
</comment>
<keyword evidence="3 5" id="KW-0227">DNA damage</keyword>
<dbReference type="PANTHER" id="PTHR10073">
    <property type="entry name" value="DNA MISMATCH REPAIR PROTEIN MLH, PMS, MUTL"/>
    <property type="match status" value="1"/>
</dbReference>
<dbReference type="Proteomes" id="UP000215539">
    <property type="component" value="Chromosome 1"/>
</dbReference>
<evidence type="ECO:0000259" key="6">
    <source>
        <dbReference type="SMART" id="SM00853"/>
    </source>
</evidence>
<evidence type="ECO:0000256" key="1">
    <source>
        <dbReference type="ARBA" id="ARBA00006082"/>
    </source>
</evidence>
<dbReference type="NCBIfam" id="TIGR00585">
    <property type="entry name" value="mutl"/>
    <property type="match status" value="1"/>
</dbReference>
<evidence type="ECO:0000256" key="3">
    <source>
        <dbReference type="ARBA" id="ARBA00022763"/>
    </source>
</evidence>
<dbReference type="Gene3D" id="3.30.230.10">
    <property type="match status" value="1"/>
</dbReference>
<keyword evidence="4 5" id="KW-0234">DNA repair</keyword>
<dbReference type="Pfam" id="PF01119">
    <property type="entry name" value="DNA_mis_repair"/>
    <property type="match status" value="1"/>
</dbReference>
<dbReference type="Pfam" id="PF08676">
    <property type="entry name" value="MutL_C"/>
    <property type="match status" value="1"/>
</dbReference>
<dbReference type="InterPro" id="IPR020667">
    <property type="entry name" value="DNA_mismatch_repair_MutL"/>
</dbReference>
<dbReference type="Gene3D" id="3.30.1370.100">
    <property type="entry name" value="MutL, C-terminal domain, regulatory subdomain"/>
    <property type="match status" value="1"/>
</dbReference>
<dbReference type="SUPFAM" id="SSF118116">
    <property type="entry name" value="DNA mismatch repair protein MutL"/>
    <property type="match status" value="1"/>
</dbReference>
<dbReference type="FunFam" id="3.30.565.10:FF:000003">
    <property type="entry name" value="DNA mismatch repair endonuclease MutL"/>
    <property type="match status" value="1"/>
</dbReference>
<dbReference type="GO" id="GO:0032300">
    <property type="term" value="C:mismatch repair complex"/>
    <property type="evidence" value="ECO:0007669"/>
    <property type="project" value="InterPro"/>
</dbReference>
<dbReference type="InterPro" id="IPR036890">
    <property type="entry name" value="HATPase_C_sf"/>
</dbReference>
<dbReference type="Gene3D" id="3.30.565.10">
    <property type="entry name" value="Histidine kinase-like ATPase, C-terminal domain"/>
    <property type="match status" value="1"/>
</dbReference>
<accession>A0AAX2GWF9</accession>
<evidence type="ECO:0000313" key="9">
    <source>
        <dbReference type="EMBL" id="SNV04709.1"/>
    </source>
</evidence>
<evidence type="ECO:0000313" key="11">
    <source>
        <dbReference type="Proteomes" id="UP000215539"/>
    </source>
</evidence>
<dbReference type="InterPro" id="IPR042120">
    <property type="entry name" value="MutL_C_dimsub"/>
</dbReference>
<name>A0AAX2GWF9_9FLAO</name>
<dbReference type="KEGG" id="chg:AXF12_06175"/>
<evidence type="ECO:0000256" key="5">
    <source>
        <dbReference type="HAMAP-Rule" id="MF_00149"/>
    </source>
</evidence>
<dbReference type="InterPro" id="IPR014790">
    <property type="entry name" value="MutL_C"/>
</dbReference>
<dbReference type="PROSITE" id="PS00058">
    <property type="entry name" value="DNA_MISMATCH_REPAIR_1"/>
    <property type="match status" value="1"/>
</dbReference>
<evidence type="ECO:0000313" key="10">
    <source>
        <dbReference type="Proteomes" id="UP000065822"/>
    </source>
</evidence>
<dbReference type="InterPro" id="IPR020568">
    <property type="entry name" value="Ribosomal_Su5_D2-typ_SF"/>
</dbReference>
<feature type="domain" description="MutL C-terminal dimerisation" evidence="6">
    <location>
        <begin position="429"/>
        <end position="570"/>
    </location>
</feature>
<proteinExistence type="inferred from homology"/>
<dbReference type="CDD" id="cd16926">
    <property type="entry name" value="HATPase_MutL-MLH-PMS-like"/>
    <property type="match status" value="1"/>
</dbReference>
<evidence type="ECO:0000313" key="8">
    <source>
        <dbReference type="EMBL" id="AMD85139.1"/>
    </source>
</evidence>
<dbReference type="InterPro" id="IPR002099">
    <property type="entry name" value="MutL/Mlh/PMS"/>
</dbReference>
<dbReference type="SMART" id="SM01340">
    <property type="entry name" value="DNA_mis_repair"/>
    <property type="match status" value="1"/>
</dbReference>
<reference evidence="8 10" key="1">
    <citation type="submission" date="2016-02" db="EMBL/GenBank/DDBJ databases">
        <authorList>
            <person name="Holder M.E."/>
            <person name="Ajami N.J."/>
            <person name="Petrosino J.F."/>
        </authorList>
    </citation>
    <scope>NUCLEOTIDE SEQUENCE [LARGE SCALE GENOMIC DNA]</scope>
    <source>
        <strain evidence="8 10">CCUG 32990</strain>
    </source>
</reference>
<dbReference type="GO" id="GO:0005524">
    <property type="term" value="F:ATP binding"/>
    <property type="evidence" value="ECO:0007669"/>
    <property type="project" value="InterPro"/>
</dbReference>
<dbReference type="GO" id="GO:0140664">
    <property type="term" value="F:ATP-dependent DNA damage sensor activity"/>
    <property type="evidence" value="ECO:0007669"/>
    <property type="project" value="InterPro"/>
</dbReference>
<dbReference type="GO" id="GO:0030983">
    <property type="term" value="F:mismatched DNA binding"/>
    <property type="evidence" value="ECO:0007669"/>
    <property type="project" value="InterPro"/>
</dbReference>
<dbReference type="EMBL" id="LT906449">
    <property type="protein sequence ID" value="SNV04709.1"/>
    <property type="molecule type" value="Genomic_DNA"/>
</dbReference>
<dbReference type="Gene3D" id="3.30.1540.20">
    <property type="entry name" value="MutL, C-terminal domain, dimerisation subdomain"/>
    <property type="match status" value="1"/>
</dbReference>
<protein>
    <recommendedName>
        <fullName evidence="2 5">DNA mismatch repair protein MutL</fullName>
    </recommendedName>
</protein>
<reference evidence="9 11" key="2">
    <citation type="submission" date="2017-06" db="EMBL/GenBank/DDBJ databases">
        <authorList>
            <consortium name="Pathogen Informatics"/>
        </authorList>
    </citation>
    <scope>NUCLEOTIDE SEQUENCE [LARGE SCALE GENOMIC DNA]</scope>
    <source>
        <strain evidence="9 11">NCTC12947</strain>
    </source>
</reference>
<dbReference type="SMART" id="SM00853">
    <property type="entry name" value="MutL_C"/>
    <property type="match status" value="1"/>
</dbReference>
<dbReference type="HAMAP" id="MF_00149">
    <property type="entry name" value="DNA_mis_repair"/>
    <property type="match status" value="1"/>
</dbReference>
<dbReference type="RefSeq" id="WP_066429254.1">
    <property type="nucleotide sequence ID" value="NZ_CP014227.1"/>
</dbReference>
<evidence type="ECO:0000259" key="7">
    <source>
        <dbReference type="SMART" id="SM01340"/>
    </source>
</evidence>
<dbReference type="GO" id="GO:0006298">
    <property type="term" value="P:mismatch repair"/>
    <property type="evidence" value="ECO:0007669"/>
    <property type="project" value="UniProtKB-UniRule"/>
</dbReference>
<comment type="similarity">
    <text evidence="1 5">Belongs to the DNA mismatch repair MutL/HexB family.</text>
</comment>
<dbReference type="Proteomes" id="UP000065822">
    <property type="component" value="Chromosome"/>
</dbReference>
<dbReference type="CDD" id="cd00782">
    <property type="entry name" value="MutL_Trans"/>
    <property type="match status" value="1"/>
</dbReference>
<dbReference type="AlphaFoldDB" id="A0AAX2GWF9"/>
<dbReference type="InterPro" id="IPR037198">
    <property type="entry name" value="MutL_C_sf"/>
</dbReference>
<dbReference type="InterPro" id="IPR038973">
    <property type="entry name" value="MutL/Mlh/Pms-like"/>
</dbReference>
<evidence type="ECO:0000256" key="4">
    <source>
        <dbReference type="ARBA" id="ARBA00023204"/>
    </source>
</evidence>
<dbReference type="InterPro" id="IPR013507">
    <property type="entry name" value="DNA_mismatch_S5_2-like"/>
</dbReference>
<dbReference type="PANTHER" id="PTHR10073:SF12">
    <property type="entry name" value="DNA MISMATCH REPAIR PROTEIN MLH1"/>
    <property type="match status" value="1"/>
</dbReference>
<dbReference type="InterPro" id="IPR014762">
    <property type="entry name" value="DNA_mismatch_repair_CS"/>
</dbReference>
<sequence>MSDIIRLLPDHVANQIAAGEVIQRPASAAKELLENAIDAGATEITLIIKEAGKSLLQVIDNGIGMSTTDARLAFERHATSKIQQAEDLFHLTTKGFRGEALASIAAIAHVEMTTKRPEDELGTALHIEGSKITRHEPCVCPDGTSIAMKNLFFNIPARRNFLKSDRVELSHILDEFYRVALAHPAIHFNMFSNGANLFNLPTSQFRQRIVNLFGAKMNEKLVPIFEEETPLVKISGFIVKPEYLSKTKGYQYLFVNHRYIKSQYLHHAITMAYEGLIHSDQKPEYFINLEVDPATIDINIHPTKTEVKFEEEHSIYALLRSAVKHSLGQFQITPPIDFDKDPIFDVPYSYKDKESVMPRVEVNPDFNPFKEESYEQISSRVGGEAYPSFSKKTASWESLYAGIQEQKFESQAIESSLFEQEPTLPQTKKIISLGKKYLITTLAGELIVINITRAHQRVLYEDFLKRLEVSYTASQQLMFPYEIPFQKVELQLIEELKPMLESIGFMIDILEDRIVLSGIPIHLSDSDIPKIFTEIIHEHLEVESSPEDSQQEAFAKRMSYSLAIKTGQTLTEEEQESLINNLFSCQEPMLSPFGRRIYTNFSLTDLDKFL</sequence>
<dbReference type="Pfam" id="PF13589">
    <property type="entry name" value="HATPase_c_3"/>
    <property type="match status" value="1"/>
</dbReference>
<dbReference type="SUPFAM" id="SSF54211">
    <property type="entry name" value="Ribosomal protein S5 domain 2-like"/>
    <property type="match status" value="1"/>
</dbReference>
<dbReference type="SUPFAM" id="SSF55874">
    <property type="entry name" value="ATPase domain of HSP90 chaperone/DNA topoisomerase II/histidine kinase"/>
    <property type="match status" value="1"/>
</dbReference>
<dbReference type="InterPro" id="IPR014721">
    <property type="entry name" value="Ribsml_uS5_D2-typ_fold_subgr"/>
</dbReference>
<organism evidence="9 11">
    <name type="scientific">Capnocytophaga haemolytica</name>
    <dbReference type="NCBI Taxonomy" id="45243"/>
    <lineage>
        <taxon>Bacteria</taxon>
        <taxon>Pseudomonadati</taxon>
        <taxon>Bacteroidota</taxon>
        <taxon>Flavobacteriia</taxon>
        <taxon>Flavobacteriales</taxon>
        <taxon>Flavobacteriaceae</taxon>
        <taxon>Capnocytophaga</taxon>
    </lineage>
</organism>
<feature type="domain" description="DNA mismatch repair protein S5" evidence="7">
    <location>
        <begin position="209"/>
        <end position="328"/>
    </location>
</feature>
<evidence type="ECO:0000256" key="2">
    <source>
        <dbReference type="ARBA" id="ARBA00021975"/>
    </source>
</evidence>
<keyword evidence="10" id="KW-1185">Reference proteome</keyword>
<gene>
    <name evidence="5 9" type="primary">mutL</name>
    <name evidence="8" type="ORF">AXF12_06175</name>
    <name evidence="9" type="ORF">SAMEA44541418_00477</name>
</gene>